<evidence type="ECO:0000313" key="3">
    <source>
        <dbReference type="EMBL" id="HGY55658.1"/>
    </source>
</evidence>
<feature type="domain" description="Fe/B12 periplasmic-binding" evidence="2">
    <location>
        <begin position="37"/>
        <end position="296"/>
    </location>
</feature>
<organism evidence="3">
    <name type="scientific">Caldithrix abyssi</name>
    <dbReference type="NCBI Taxonomy" id="187145"/>
    <lineage>
        <taxon>Bacteria</taxon>
        <taxon>Pseudomonadati</taxon>
        <taxon>Calditrichota</taxon>
        <taxon>Calditrichia</taxon>
        <taxon>Calditrichales</taxon>
        <taxon>Calditrichaceae</taxon>
        <taxon>Caldithrix</taxon>
    </lineage>
</organism>
<dbReference type="SUPFAM" id="SSF53807">
    <property type="entry name" value="Helical backbone' metal receptor"/>
    <property type="match status" value="1"/>
</dbReference>
<dbReference type="PANTHER" id="PTHR30535">
    <property type="entry name" value="VITAMIN B12-BINDING PROTEIN"/>
    <property type="match status" value="1"/>
</dbReference>
<dbReference type="InterPro" id="IPR054828">
    <property type="entry name" value="Vit_B12_bind_prot"/>
</dbReference>
<dbReference type="Proteomes" id="UP000885779">
    <property type="component" value="Unassembled WGS sequence"/>
</dbReference>
<dbReference type="EMBL" id="DRQG01000077">
    <property type="protein sequence ID" value="HGY55658.1"/>
    <property type="molecule type" value="Genomic_DNA"/>
</dbReference>
<evidence type="ECO:0000259" key="2">
    <source>
        <dbReference type="PROSITE" id="PS50983"/>
    </source>
</evidence>
<dbReference type="NCBIfam" id="NF038402">
    <property type="entry name" value="TroA_like"/>
    <property type="match status" value="1"/>
</dbReference>
<gene>
    <name evidence="3" type="ORF">ENK44_08160</name>
</gene>
<dbReference type="AlphaFoldDB" id="A0A7V4U0J1"/>
<dbReference type="Gene3D" id="3.40.50.1980">
    <property type="entry name" value="Nitrogenase molybdenum iron protein domain"/>
    <property type="match status" value="2"/>
</dbReference>
<dbReference type="InterPro" id="IPR002491">
    <property type="entry name" value="ABC_transptr_periplasmic_BD"/>
</dbReference>
<protein>
    <recommendedName>
        <fullName evidence="2">Fe/B12 periplasmic-binding domain-containing protein</fullName>
    </recommendedName>
</protein>
<dbReference type="PROSITE" id="PS50983">
    <property type="entry name" value="FE_B12_PBP"/>
    <property type="match status" value="1"/>
</dbReference>
<keyword evidence="1" id="KW-0732">Signal</keyword>
<comment type="caution">
    <text evidence="3">The sequence shown here is derived from an EMBL/GenBank/DDBJ whole genome shotgun (WGS) entry which is preliminary data.</text>
</comment>
<sequence length="301" mass="34629">MYKMLFKKKIPFVLVIIFTILWSCGQNADKNDSTVRRVISLSPNITETIYALGAENFLVGVSDFCNYPLRARQKTRVGGLLNPNLERIIALKPDLLLATPASEDLAAQLAQRNIRAVLLPNDRLQDIFATIDTLGRLFDLSRRAEKLAKTIRDSLEIFRRLAQQLPHASPEALFVLHRDPGTTRNISVIGGNTFTDDLWRMLGGRNAFESAGLKYGQLNSESLLTMNPDLIIEFRFNQKWDEQRRRNNKKEWQNLKQLKAVKEGHIYVIDGNYSLIPGPRVTLLIRDYYRILRDYNDQRLK</sequence>
<dbReference type="InterPro" id="IPR050902">
    <property type="entry name" value="ABC_Transporter_SBP"/>
</dbReference>
<dbReference type="Pfam" id="PF01497">
    <property type="entry name" value="Peripla_BP_2"/>
    <property type="match status" value="1"/>
</dbReference>
<evidence type="ECO:0000256" key="1">
    <source>
        <dbReference type="ARBA" id="ARBA00022729"/>
    </source>
</evidence>
<accession>A0A7V4U0J1</accession>
<reference evidence="3" key="1">
    <citation type="journal article" date="2020" name="mSystems">
        <title>Genome- and Community-Level Interaction Insights into Carbon Utilization and Element Cycling Functions of Hydrothermarchaeota in Hydrothermal Sediment.</title>
        <authorList>
            <person name="Zhou Z."/>
            <person name="Liu Y."/>
            <person name="Xu W."/>
            <person name="Pan J."/>
            <person name="Luo Z.H."/>
            <person name="Li M."/>
        </authorList>
    </citation>
    <scope>NUCLEOTIDE SEQUENCE [LARGE SCALE GENOMIC DNA]</scope>
    <source>
        <strain evidence="3">HyVt-577</strain>
    </source>
</reference>
<name>A0A7V4U0J1_CALAY</name>
<proteinExistence type="predicted"/>
<dbReference type="PANTHER" id="PTHR30535:SF34">
    <property type="entry name" value="MOLYBDATE-BINDING PROTEIN MOLA"/>
    <property type="match status" value="1"/>
</dbReference>